<proteinExistence type="predicted"/>
<dbReference type="EMBL" id="AVOT02003408">
    <property type="protein sequence ID" value="MBW0473433.1"/>
    <property type="molecule type" value="Genomic_DNA"/>
</dbReference>
<accession>A0A9Q3BY49</accession>
<keyword evidence="2" id="KW-1185">Reference proteome</keyword>
<evidence type="ECO:0000313" key="1">
    <source>
        <dbReference type="EMBL" id="MBW0473433.1"/>
    </source>
</evidence>
<comment type="caution">
    <text evidence="1">The sequence shown here is derived from an EMBL/GenBank/DDBJ whole genome shotgun (WGS) entry which is preliminary data.</text>
</comment>
<name>A0A9Q3BY49_9BASI</name>
<organism evidence="1 2">
    <name type="scientific">Austropuccinia psidii MF-1</name>
    <dbReference type="NCBI Taxonomy" id="1389203"/>
    <lineage>
        <taxon>Eukaryota</taxon>
        <taxon>Fungi</taxon>
        <taxon>Dikarya</taxon>
        <taxon>Basidiomycota</taxon>
        <taxon>Pucciniomycotina</taxon>
        <taxon>Pucciniomycetes</taxon>
        <taxon>Pucciniales</taxon>
        <taxon>Sphaerophragmiaceae</taxon>
        <taxon>Austropuccinia</taxon>
    </lineage>
</organism>
<sequence>MGLSPPSFHSSLVEKWDEEEKQESIETVLRVVPPSYHQYLDVFSMVKSKKLPQHHACDHHIEPEGCVHPVGIIYSLSNNESETLGAYISENVEKVLIRLSSSSTGAPVLFSRKRMMAVVCVLTPAN</sequence>
<gene>
    <name evidence="1" type="ORF">O181_013148</name>
</gene>
<protein>
    <submittedName>
        <fullName evidence="1">Uncharacterized protein</fullName>
    </submittedName>
</protein>
<reference evidence="1" key="1">
    <citation type="submission" date="2021-03" db="EMBL/GenBank/DDBJ databases">
        <title>Draft genome sequence of rust myrtle Austropuccinia psidii MF-1, a brazilian biotype.</title>
        <authorList>
            <person name="Quecine M.C."/>
            <person name="Pachon D.M.R."/>
            <person name="Bonatelli M.L."/>
            <person name="Correr F.H."/>
            <person name="Franceschini L.M."/>
            <person name="Leite T.F."/>
            <person name="Margarido G.R.A."/>
            <person name="Almeida C.A."/>
            <person name="Ferrarezi J.A."/>
            <person name="Labate C.A."/>
        </authorList>
    </citation>
    <scope>NUCLEOTIDE SEQUENCE</scope>
    <source>
        <strain evidence="1">MF-1</strain>
    </source>
</reference>
<dbReference type="OrthoDB" id="1735095at2759"/>
<dbReference type="AlphaFoldDB" id="A0A9Q3BY49"/>
<dbReference type="Proteomes" id="UP000765509">
    <property type="component" value="Unassembled WGS sequence"/>
</dbReference>
<evidence type="ECO:0000313" key="2">
    <source>
        <dbReference type="Proteomes" id="UP000765509"/>
    </source>
</evidence>